<comment type="similarity">
    <text evidence="2 9">Belongs to the sodium:solute symporter (SSF) (TC 2.A.21) family.</text>
</comment>
<feature type="transmembrane region" description="Helical" evidence="10">
    <location>
        <begin position="301"/>
        <end position="323"/>
    </location>
</feature>
<evidence type="ECO:0000256" key="1">
    <source>
        <dbReference type="ARBA" id="ARBA00004651"/>
    </source>
</evidence>
<feature type="transmembrane region" description="Helical" evidence="10">
    <location>
        <begin position="62"/>
        <end position="83"/>
    </location>
</feature>
<dbReference type="PANTHER" id="PTHR48086:SF6">
    <property type="entry name" value="CATION_ACETATE SYMPORTER ACTP"/>
    <property type="match status" value="1"/>
</dbReference>
<dbReference type="GO" id="GO:0015123">
    <property type="term" value="F:acetate transmembrane transporter activity"/>
    <property type="evidence" value="ECO:0007669"/>
    <property type="project" value="TreeGrafter"/>
</dbReference>
<dbReference type="GO" id="GO:0006847">
    <property type="term" value="P:plasma membrane acetate transport"/>
    <property type="evidence" value="ECO:0007669"/>
    <property type="project" value="TreeGrafter"/>
</dbReference>
<feature type="transmembrane region" description="Helical" evidence="10">
    <location>
        <begin position="18"/>
        <end position="35"/>
    </location>
</feature>
<keyword evidence="8 10" id="KW-0472">Membrane</keyword>
<feature type="transmembrane region" description="Helical" evidence="10">
    <location>
        <begin position="353"/>
        <end position="382"/>
    </location>
</feature>
<dbReference type="PANTHER" id="PTHR48086">
    <property type="entry name" value="SODIUM/PROLINE SYMPORTER-RELATED"/>
    <property type="match status" value="1"/>
</dbReference>
<dbReference type="KEGG" id="cii:CIMIT_03330"/>
<sequence length="549" mass="57358">MQDFILAAPESAGAGNPLLNIAVFAIFIVVTLYVVTRAGKTTSESADFYTGGSSFSGTQNGLAIAGDYLSAASFLGIVGSIALSGYDGFLYSIGFFVAWLVALLLVAEPLRNVGRFTMADVLSFRLRQKPVRVAAAFGTLFVSLFYLIAQMAGAGSLVSVLLNLHSYSAQAICVAIVGVVMIIYVLVGGMKGTTYVQMIKAVLLVAGVAVMTVLVFVNIRGGMNTLFDDAISAHAASDYMASQGYEASEIMKPGLKYGATLTSQIDFISLGVTLVLGTAGLPHVLMRFYTVPTAKEARKSVTWAIVLIGVFYLFTLVLGYAAAALVGPDRILAAPGGANAAAPLLAFELGGSFFMALISAVAFATVLAVVSGLAITASASIAHDVYASVIRDGEASEDEQVRVSRITVVILGIVSIILGILAMSQNVAFLVSLAFAIAASANLPTILYSLYWKRFNTTGAVVSIYTGLISALLLIFLSPAVSGTETSMFPNADWSIFPLSSPGIVSIPLGFLGGIIGTFLGKPDNFEEKQAEMEVRSLTGVGVEAPVDH</sequence>
<reference evidence="11 13" key="1">
    <citation type="submission" date="2014-08" db="EMBL/GenBank/DDBJ databases">
        <title>Complete genome sequence of Corynebacterium imitans DSM 44264, isolated from a five-month-old boy with suspected pharyngeal diphtheria.</title>
        <authorList>
            <person name="Mollmann S."/>
            <person name="Albersmeier A."/>
            <person name="Ruckert C."/>
            <person name="Tauch A."/>
        </authorList>
    </citation>
    <scope>NUCLEOTIDE SEQUENCE [LARGE SCALE GENOMIC DNA]</scope>
    <source>
        <strain evidence="11 13">DSM 44264</strain>
    </source>
</reference>
<feature type="transmembrane region" description="Helical" evidence="10">
    <location>
        <begin position="131"/>
        <end position="149"/>
    </location>
</feature>
<gene>
    <name evidence="12" type="primary">actP</name>
    <name evidence="11" type="ORF">CIMIT_03330</name>
    <name evidence="12" type="ORF">SAMEA4535761_00733</name>
</gene>
<feature type="transmembrane region" description="Helical" evidence="10">
    <location>
        <begin position="267"/>
        <end position="289"/>
    </location>
</feature>
<proteinExistence type="inferred from homology"/>
<feature type="transmembrane region" description="Helical" evidence="10">
    <location>
        <begin position="169"/>
        <end position="187"/>
    </location>
</feature>
<evidence type="ECO:0000256" key="5">
    <source>
        <dbReference type="ARBA" id="ARBA00022692"/>
    </source>
</evidence>
<reference evidence="12 14" key="2">
    <citation type="submission" date="2017-06" db="EMBL/GenBank/DDBJ databases">
        <authorList>
            <consortium name="Pathogen Informatics"/>
        </authorList>
    </citation>
    <scope>NUCLEOTIDE SEQUENCE [LARGE SCALE GENOMIC DNA]</scope>
    <source>
        <strain evidence="12 14">NCTC13015</strain>
    </source>
</reference>
<dbReference type="InterPro" id="IPR001734">
    <property type="entry name" value="Na/solute_symporter"/>
</dbReference>
<dbReference type="InterPro" id="IPR038377">
    <property type="entry name" value="Na/Glc_symporter_sf"/>
</dbReference>
<evidence type="ECO:0000256" key="3">
    <source>
        <dbReference type="ARBA" id="ARBA00022448"/>
    </source>
</evidence>
<dbReference type="Gene3D" id="1.20.1730.10">
    <property type="entry name" value="Sodium/glucose cotransporter"/>
    <property type="match status" value="1"/>
</dbReference>
<dbReference type="NCBIfam" id="TIGR00813">
    <property type="entry name" value="sss"/>
    <property type="match status" value="1"/>
</dbReference>
<evidence type="ECO:0000256" key="6">
    <source>
        <dbReference type="ARBA" id="ARBA00022847"/>
    </source>
</evidence>
<protein>
    <submittedName>
        <fullName evidence="11">Acetate permease</fullName>
    </submittedName>
    <submittedName>
        <fullName evidence="12">Cation/acetate symporter</fullName>
    </submittedName>
</protein>
<feature type="transmembrane region" description="Helical" evidence="10">
    <location>
        <begin position="403"/>
        <end position="423"/>
    </location>
</feature>
<dbReference type="STRING" id="156978.CIMIT_03330"/>
<feature type="transmembrane region" description="Helical" evidence="10">
    <location>
        <begin position="429"/>
        <end position="450"/>
    </location>
</feature>
<dbReference type="Pfam" id="PF00474">
    <property type="entry name" value="SSF"/>
    <property type="match status" value="1"/>
</dbReference>
<feature type="transmembrane region" description="Helical" evidence="10">
    <location>
        <begin position="462"/>
        <end position="481"/>
    </location>
</feature>
<evidence type="ECO:0000313" key="11">
    <source>
        <dbReference type="EMBL" id="AIJ33066.1"/>
    </source>
</evidence>
<dbReference type="CDD" id="cd11480">
    <property type="entry name" value="SLC5sbd_u4"/>
    <property type="match status" value="1"/>
</dbReference>
<dbReference type="InterPro" id="IPR050277">
    <property type="entry name" value="Sodium:Solute_Symporter"/>
</dbReference>
<dbReference type="eggNOG" id="COG4147">
    <property type="taxonomic scope" value="Bacteria"/>
</dbReference>
<feature type="transmembrane region" description="Helical" evidence="10">
    <location>
        <begin position="199"/>
        <end position="219"/>
    </location>
</feature>
<keyword evidence="4" id="KW-1003">Cell membrane</keyword>
<keyword evidence="6" id="KW-0769">Symport</keyword>
<evidence type="ECO:0000256" key="8">
    <source>
        <dbReference type="ARBA" id="ARBA00023136"/>
    </source>
</evidence>
<evidence type="ECO:0000256" key="7">
    <source>
        <dbReference type="ARBA" id="ARBA00022989"/>
    </source>
</evidence>
<dbReference type="HOGENOM" id="CLU_018808_8_3_11"/>
<keyword evidence="13" id="KW-1185">Reference proteome</keyword>
<dbReference type="RefSeq" id="WP_038589123.1">
    <property type="nucleotide sequence ID" value="NZ_CP009211.1"/>
</dbReference>
<evidence type="ECO:0000313" key="14">
    <source>
        <dbReference type="Proteomes" id="UP000215374"/>
    </source>
</evidence>
<comment type="subcellular location">
    <subcellularLocation>
        <location evidence="1">Cell membrane</location>
        <topology evidence="1">Multi-pass membrane protein</topology>
    </subcellularLocation>
</comment>
<feature type="transmembrane region" description="Helical" evidence="10">
    <location>
        <begin position="501"/>
        <end position="520"/>
    </location>
</feature>
<keyword evidence="5 10" id="KW-0812">Transmembrane</keyword>
<dbReference type="GO" id="GO:0015293">
    <property type="term" value="F:symporter activity"/>
    <property type="evidence" value="ECO:0007669"/>
    <property type="project" value="UniProtKB-KW"/>
</dbReference>
<evidence type="ECO:0000256" key="4">
    <source>
        <dbReference type="ARBA" id="ARBA00022475"/>
    </source>
</evidence>
<dbReference type="EMBL" id="CP009211">
    <property type="protein sequence ID" value="AIJ33066.1"/>
    <property type="molecule type" value="Genomic_DNA"/>
</dbReference>
<feature type="transmembrane region" description="Helical" evidence="10">
    <location>
        <begin position="89"/>
        <end position="110"/>
    </location>
</feature>
<evidence type="ECO:0000256" key="2">
    <source>
        <dbReference type="ARBA" id="ARBA00006434"/>
    </source>
</evidence>
<dbReference type="Proteomes" id="UP000028780">
    <property type="component" value="Chromosome"/>
</dbReference>
<evidence type="ECO:0000313" key="13">
    <source>
        <dbReference type="Proteomes" id="UP000028780"/>
    </source>
</evidence>
<dbReference type="AlphaFoldDB" id="A0A076NLK1"/>
<accession>A0A076NLK1</accession>
<name>A0A076NLK1_9CORY</name>
<dbReference type="GO" id="GO:0005886">
    <property type="term" value="C:plasma membrane"/>
    <property type="evidence" value="ECO:0007669"/>
    <property type="project" value="UniProtKB-SubCell"/>
</dbReference>
<organism evidence="11 13">
    <name type="scientific">Corynebacterium imitans</name>
    <dbReference type="NCBI Taxonomy" id="156978"/>
    <lineage>
        <taxon>Bacteria</taxon>
        <taxon>Bacillati</taxon>
        <taxon>Actinomycetota</taxon>
        <taxon>Actinomycetes</taxon>
        <taxon>Mycobacteriales</taxon>
        <taxon>Corynebacteriaceae</taxon>
        <taxon>Corynebacterium</taxon>
    </lineage>
</organism>
<dbReference type="EMBL" id="LT906467">
    <property type="protein sequence ID" value="SNV62057.1"/>
    <property type="molecule type" value="Genomic_DNA"/>
</dbReference>
<evidence type="ECO:0000256" key="9">
    <source>
        <dbReference type="RuleBase" id="RU362091"/>
    </source>
</evidence>
<keyword evidence="7 10" id="KW-1133">Transmembrane helix</keyword>
<dbReference type="OrthoDB" id="9764416at2"/>
<dbReference type="Proteomes" id="UP000215374">
    <property type="component" value="Chromosome 1"/>
</dbReference>
<dbReference type="PROSITE" id="PS50283">
    <property type="entry name" value="NA_SOLUT_SYMP_3"/>
    <property type="match status" value="1"/>
</dbReference>
<keyword evidence="3" id="KW-0813">Transport</keyword>
<evidence type="ECO:0000256" key="10">
    <source>
        <dbReference type="SAM" id="Phobius"/>
    </source>
</evidence>
<evidence type="ECO:0000313" key="12">
    <source>
        <dbReference type="EMBL" id="SNV62057.1"/>
    </source>
</evidence>